<dbReference type="AlphaFoldDB" id="A0A938YG78"/>
<dbReference type="Gene3D" id="3.90.320.10">
    <property type="match status" value="1"/>
</dbReference>
<dbReference type="EMBL" id="JAERWK010000010">
    <property type="protein sequence ID" value="MBM9467240.1"/>
    <property type="molecule type" value="Genomic_DNA"/>
</dbReference>
<name>A0A938YG78_9ACTN</name>
<proteinExistence type="predicted"/>
<evidence type="ECO:0000313" key="3">
    <source>
        <dbReference type="EMBL" id="MBM9467240.1"/>
    </source>
</evidence>
<dbReference type="InterPro" id="IPR011335">
    <property type="entry name" value="Restrct_endonuc-II-like"/>
</dbReference>
<dbReference type="InterPro" id="IPR019080">
    <property type="entry name" value="YqaJ_viral_recombinase"/>
</dbReference>
<dbReference type="RefSeq" id="WP_205260196.1">
    <property type="nucleotide sequence ID" value="NZ_JAERWK010000010.1"/>
</dbReference>
<organism evidence="3 4">
    <name type="scientific">Nakamurella leprariae</name>
    <dbReference type="NCBI Taxonomy" id="2803911"/>
    <lineage>
        <taxon>Bacteria</taxon>
        <taxon>Bacillati</taxon>
        <taxon>Actinomycetota</taxon>
        <taxon>Actinomycetes</taxon>
        <taxon>Nakamurellales</taxon>
        <taxon>Nakamurellaceae</taxon>
        <taxon>Nakamurella</taxon>
    </lineage>
</organism>
<dbReference type="SUPFAM" id="SSF52980">
    <property type="entry name" value="Restriction endonuclease-like"/>
    <property type="match status" value="1"/>
</dbReference>
<feature type="domain" description="YqaJ viral recombinase" evidence="2">
    <location>
        <begin position="35"/>
        <end position="185"/>
    </location>
</feature>
<evidence type="ECO:0000259" key="2">
    <source>
        <dbReference type="Pfam" id="PF09588"/>
    </source>
</evidence>
<dbReference type="InterPro" id="IPR011604">
    <property type="entry name" value="PDDEXK-like_dom_sf"/>
</dbReference>
<dbReference type="Proteomes" id="UP000663792">
    <property type="component" value="Unassembled WGS sequence"/>
</dbReference>
<reference evidence="3" key="1">
    <citation type="submission" date="2021-01" db="EMBL/GenBank/DDBJ databases">
        <title>YIM 132084 draft genome.</title>
        <authorList>
            <person name="An D."/>
        </authorList>
    </citation>
    <scope>NUCLEOTIDE SEQUENCE</scope>
    <source>
        <strain evidence="3">YIM 132084</strain>
    </source>
</reference>
<feature type="coiled-coil region" evidence="1">
    <location>
        <begin position="271"/>
        <end position="298"/>
    </location>
</feature>
<accession>A0A938YG78</accession>
<comment type="caution">
    <text evidence="3">The sequence shown here is derived from an EMBL/GenBank/DDBJ whole genome shotgun (WGS) entry which is preliminary data.</text>
</comment>
<keyword evidence="1" id="KW-0175">Coiled coil</keyword>
<evidence type="ECO:0000256" key="1">
    <source>
        <dbReference type="SAM" id="Coils"/>
    </source>
</evidence>
<dbReference type="Pfam" id="PF09588">
    <property type="entry name" value="YqaJ"/>
    <property type="match status" value="1"/>
</dbReference>
<protein>
    <submittedName>
        <fullName evidence="3">YqaJ viral recombinase family protein</fullName>
    </submittedName>
</protein>
<sequence length="356" mass="39518">MTAATITPLTAANYAIPAATVVMSAARMAEDRDAWLELRRTGVTATDARVLAGHGYSGETVFGRWQEKVDFPAADDAPDVERDADEDLSLQLGNDIEPIIEKYAERHLGVAMRRVGMLRNRAHPHLLASPDRLTSDGGLAEFKHTSTWYLRTYQDHDSPWTNRAGWTLPPAWLTQCLHQLLVSGRSHVWVCALIAEDRRMTYWAVHQDELEQAVLAELAGTFWAHVKTATPPPITWDTVTAAEVKARYPQAKTESVTVEDPSVIQALIADRAAYKARIKDLTVDLDQVENRLRVAAGDAAEVLAPSGERLFRYSLATRRTVDYKRMAADLLPDVDVTPYTTVTPYRSLGGFPKAAK</sequence>
<keyword evidence="4" id="KW-1185">Reference proteome</keyword>
<gene>
    <name evidence="3" type="ORF">JL106_08110</name>
</gene>
<evidence type="ECO:0000313" key="4">
    <source>
        <dbReference type="Proteomes" id="UP000663792"/>
    </source>
</evidence>